<protein>
    <submittedName>
        <fullName evidence="2">Uncharacterized protein</fullName>
    </submittedName>
</protein>
<dbReference type="AlphaFoldDB" id="A2C9P6"/>
<sequence length="52" mass="5800">MNPHQQPESCDREQEPKPLALEPLQGSGETSQAHLLNQHRLSRSSYTPTGCD</sequence>
<gene>
    <name evidence="2" type="ordered locus">P9303_14601</name>
</gene>
<organism evidence="2 3">
    <name type="scientific">Prochlorococcus marinus (strain MIT 9303)</name>
    <dbReference type="NCBI Taxonomy" id="59922"/>
    <lineage>
        <taxon>Bacteria</taxon>
        <taxon>Bacillati</taxon>
        <taxon>Cyanobacteriota</taxon>
        <taxon>Cyanophyceae</taxon>
        <taxon>Synechococcales</taxon>
        <taxon>Prochlorococcaceae</taxon>
        <taxon>Prochlorococcus</taxon>
    </lineage>
</organism>
<dbReference type="EMBL" id="CP000554">
    <property type="protein sequence ID" value="ABM78206.1"/>
    <property type="molecule type" value="Genomic_DNA"/>
</dbReference>
<evidence type="ECO:0000256" key="1">
    <source>
        <dbReference type="SAM" id="MobiDB-lite"/>
    </source>
</evidence>
<reference evidence="2 3" key="1">
    <citation type="journal article" date="2007" name="PLoS Genet.">
        <title>Patterns and implications of gene gain and loss in the evolution of Prochlorococcus.</title>
        <authorList>
            <person name="Kettler G.C."/>
            <person name="Martiny A.C."/>
            <person name="Huang K."/>
            <person name="Zucker J."/>
            <person name="Coleman M.L."/>
            <person name="Rodrigue S."/>
            <person name="Chen F."/>
            <person name="Lapidus A."/>
            <person name="Ferriera S."/>
            <person name="Johnson J."/>
            <person name="Steglich C."/>
            <person name="Church G.M."/>
            <person name="Richardson P."/>
            <person name="Chisholm S.W."/>
        </authorList>
    </citation>
    <scope>NUCLEOTIDE SEQUENCE [LARGE SCALE GENOMIC DNA]</scope>
    <source>
        <strain evidence="2 3">MIT 9303</strain>
    </source>
</reference>
<dbReference type="HOGENOM" id="CLU_3083502_0_0_3"/>
<proteinExistence type="predicted"/>
<evidence type="ECO:0000313" key="3">
    <source>
        <dbReference type="Proteomes" id="UP000002274"/>
    </source>
</evidence>
<accession>A2C9P6</accession>
<feature type="compositionally biased region" description="Polar residues" evidence="1">
    <location>
        <begin position="43"/>
        <end position="52"/>
    </location>
</feature>
<dbReference type="Proteomes" id="UP000002274">
    <property type="component" value="Chromosome"/>
</dbReference>
<name>A2C9P6_PROM3</name>
<dbReference type="KEGG" id="pmf:P9303_14601"/>
<feature type="region of interest" description="Disordered" evidence="1">
    <location>
        <begin position="1"/>
        <end position="52"/>
    </location>
</feature>
<evidence type="ECO:0000313" key="2">
    <source>
        <dbReference type="EMBL" id="ABM78206.1"/>
    </source>
</evidence>